<sequence>PPYLLELVDGGDSHLGVFLLRLQLQLDVEQRDQRLGEGSARDALHADHIEGETLVEDVHRVHAHLGAEGGHGALHEHVPECRLALDLHRQRVENGGAVVGDGGLALGVHDELVHSTRAERRAHAV</sequence>
<feature type="non-terminal residue" evidence="1">
    <location>
        <position position="125"/>
    </location>
</feature>
<accession>A0AAV5SCN4</accession>
<comment type="caution">
    <text evidence="1">The sequence shown here is derived from an EMBL/GenBank/DDBJ whole genome shotgun (WGS) entry which is preliminary data.</text>
</comment>
<keyword evidence="2" id="KW-1185">Reference proteome</keyword>
<feature type="non-terminal residue" evidence="1">
    <location>
        <position position="1"/>
    </location>
</feature>
<dbReference type="AlphaFoldDB" id="A0AAV5SCN4"/>
<proteinExistence type="predicted"/>
<dbReference type="EMBL" id="BTSX01000001">
    <property type="protein sequence ID" value="GMS81132.1"/>
    <property type="molecule type" value="Genomic_DNA"/>
</dbReference>
<evidence type="ECO:0000313" key="1">
    <source>
        <dbReference type="EMBL" id="GMS81132.1"/>
    </source>
</evidence>
<evidence type="ECO:0000313" key="2">
    <source>
        <dbReference type="Proteomes" id="UP001432027"/>
    </source>
</evidence>
<protein>
    <submittedName>
        <fullName evidence="1">Uncharacterized protein</fullName>
    </submittedName>
</protein>
<reference evidence="1" key="1">
    <citation type="submission" date="2023-10" db="EMBL/GenBank/DDBJ databases">
        <title>Genome assembly of Pristionchus species.</title>
        <authorList>
            <person name="Yoshida K."/>
            <person name="Sommer R.J."/>
        </authorList>
    </citation>
    <scope>NUCLEOTIDE SEQUENCE</scope>
    <source>
        <strain evidence="1">RS0144</strain>
    </source>
</reference>
<name>A0AAV5SCN4_9BILA</name>
<dbReference type="Proteomes" id="UP001432027">
    <property type="component" value="Unassembled WGS sequence"/>
</dbReference>
<gene>
    <name evidence="1" type="ORF">PENTCL1PPCAC_3307</name>
</gene>
<organism evidence="1 2">
    <name type="scientific">Pristionchus entomophagus</name>
    <dbReference type="NCBI Taxonomy" id="358040"/>
    <lineage>
        <taxon>Eukaryota</taxon>
        <taxon>Metazoa</taxon>
        <taxon>Ecdysozoa</taxon>
        <taxon>Nematoda</taxon>
        <taxon>Chromadorea</taxon>
        <taxon>Rhabditida</taxon>
        <taxon>Rhabditina</taxon>
        <taxon>Diplogasteromorpha</taxon>
        <taxon>Diplogasteroidea</taxon>
        <taxon>Neodiplogasteridae</taxon>
        <taxon>Pristionchus</taxon>
    </lineage>
</organism>